<comment type="cofactor">
    <cofactor evidence="1">
        <name>Mg(2+)</name>
        <dbReference type="ChEBI" id="CHEBI:18420"/>
    </cofactor>
</comment>
<comment type="caution">
    <text evidence="8">The sequence shown here is derived from an EMBL/GenBank/DDBJ whole genome shotgun (WGS) entry which is preliminary data.</text>
</comment>
<evidence type="ECO:0000256" key="5">
    <source>
        <dbReference type="ARBA" id="ARBA00022842"/>
    </source>
</evidence>
<dbReference type="GO" id="GO:0004161">
    <property type="term" value="F:dimethylallyltranstransferase activity"/>
    <property type="evidence" value="ECO:0007669"/>
    <property type="project" value="UniProtKB-EC"/>
</dbReference>
<dbReference type="PANTHER" id="PTHR43281">
    <property type="entry name" value="FARNESYL DIPHOSPHATE SYNTHASE"/>
    <property type="match status" value="1"/>
</dbReference>
<dbReference type="GO" id="GO:0004311">
    <property type="term" value="F:geranylgeranyl diphosphate synthase activity"/>
    <property type="evidence" value="ECO:0007669"/>
    <property type="project" value="UniProtKB-EC"/>
</dbReference>
<evidence type="ECO:0000256" key="7">
    <source>
        <dbReference type="RuleBase" id="RU004466"/>
    </source>
</evidence>
<dbReference type="GO" id="GO:0004337">
    <property type="term" value="F:(2E,6E)-farnesyl diphosphate synthase activity"/>
    <property type="evidence" value="ECO:0007669"/>
    <property type="project" value="UniProtKB-EC"/>
</dbReference>
<keyword evidence="3 7" id="KW-0808">Transferase</keyword>
<dbReference type="Gene3D" id="1.10.600.10">
    <property type="entry name" value="Farnesyl Diphosphate Synthase"/>
    <property type="match status" value="1"/>
</dbReference>
<evidence type="ECO:0000256" key="4">
    <source>
        <dbReference type="ARBA" id="ARBA00022723"/>
    </source>
</evidence>
<dbReference type="InterPro" id="IPR008949">
    <property type="entry name" value="Isoprenoid_synthase_dom_sf"/>
</dbReference>
<evidence type="ECO:0000256" key="1">
    <source>
        <dbReference type="ARBA" id="ARBA00001946"/>
    </source>
</evidence>
<dbReference type="EC" id="2.5.1.29" evidence="8"/>
<dbReference type="EC" id="2.5.1.1" evidence="8"/>
<gene>
    <name evidence="8" type="ORF">J2Z70_001535</name>
</gene>
<dbReference type="PANTHER" id="PTHR43281:SF1">
    <property type="entry name" value="FARNESYL DIPHOSPHATE SYNTHASE"/>
    <property type="match status" value="1"/>
</dbReference>
<dbReference type="CDD" id="cd00685">
    <property type="entry name" value="Trans_IPPS_HT"/>
    <property type="match status" value="1"/>
</dbReference>
<dbReference type="Pfam" id="PF00348">
    <property type="entry name" value="polyprenyl_synt"/>
    <property type="match status" value="1"/>
</dbReference>
<dbReference type="EMBL" id="JAGGLV010000004">
    <property type="protein sequence ID" value="MBP2111394.1"/>
    <property type="molecule type" value="Genomic_DNA"/>
</dbReference>
<dbReference type="NCBIfam" id="NF045485">
    <property type="entry name" value="FPPsyn"/>
    <property type="match status" value="1"/>
</dbReference>
<dbReference type="EC" id="2.5.1.10" evidence="8"/>
<keyword evidence="6" id="KW-0414">Isoprene biosynthesis</keyword>
<proteinExistence type="inferred from homology"/>
<keyword evidence="5" id="KW-0460">Magnesium</keyword>
<comment type="similarity">
    <text evidence="2 7">Belongs to the FPP/GGPP synthase family.</text>
</comment>
<dbReference type="SFLD" id="SFLDG01017">
    <property type="entry name" value="Polyprenyl_Transferase_Like"/>
    <property type="match status" value="1"/>
</dbReference>
<dbReference type="PROSITE" id="PS00723">
    <property type="entry name" value="POLYPRENYL_SYNTHASE_1"/>
    <property type="match status" value="1"/>
</dbReference>
<evidence type="ECO:0000256" key="6">
    <source>
        <dbReference type="ARBA" id="ARBA00023229"/>
    </source>
</evidence>
<sequence>MSHSELEPSGGSAAAQGREPLEEYIADVSRWVAAALSGVVPEQWDVPRVLRESMEYSLQAGGKRLRPLLVTAACEALGGSREAALPVAAAIEMVHTYSLIHDDLPAMDNDDYRRGKLTNHKVFGEAMAILAGDSLLTHAFYSVVQASRKHGVPAERVLSIVEDLAEMAGPRGMVGGQVADMEGEQGMTDLQQLQYIHLHKTGDLMIFSLLAGGRIAGANEQQLEALRRFGTQIGLAFQIQDDILDLIGDESKLGKKTGSDIKQQKVTYPYFIGLEASRAEVKELTAAARHAILEGGFQDPSRLLEIADYLMSRDH</sequence>
<protein>
    <submittedName>
        <fullName evidence="8">Geranylgeranyl diphosphate synthase type II</fullName>
        <ecNumber evidence="8">2.5.1.1</ecNumber>
        <ecNumber evidence="8">2.5.1.10</ecNumber>
        <ecNumber evidence="8">2.5.1.29</ecNumber>
    </submittedName>
</protein>
<dbReference type="InterPro" id="IPR053378">
    <property type="entry name" value="Prenyl_diphosphate_synthase"/>
</dbReference>
<name>A0ABS4NMW2_9BACL</name>
<dbReference type="SUPFAM" id="SSF48576">
    <property type="entry name" value="Terpenoid synthases"/>
    <property type="match status" value="1"/>
</dbReference>
<dbReference type="Proteomes" id="UP000773462">
    <property type="component" value="Unassembled WGS sequence"/>
</dbReference>
<reference evidence="8 9" key="1">
    <citation type="submission" date="2021-03" db="EMBL/GenBank/DDBJ databases">
        <title>Genomic Encyclopedia of Type Strains, Phase IV (KMG-IV): sequencing the most valuable type-strain genomes for metagenomic binning, comparative biology and taxonomic classification.</title>
        <authorList>
            <person name="Goeker M."/>
        </authorList>
    </citation>
    <scope>NUCLEOTIDE SEQUENCE [LARGE SCALE GENOMIC DNA]</scope>
    <source>
        <strain evidence="8 9">DSM 101953</strain>
    </source>
</reference>
<evidence type="ECO:0000313" key="8">
    <source>
        <dbReference type="EMBL" id="MBP2111394.1"/>
    </source>
</evidence>
<dbReference type="InterPro" id="IPR000092">
    <property type="entry name" value="Polyprenyl_synt"/>
</dbReference>
<evidence type="ECO:0000256" key="3">
    <source>
        <dbReference type="ARBA" id="ARBA00022679"/>
    </source>
</evidence>
<keyword evidence="4" id="KW-0479">Metal-binding</keyword>
<evidence type="ECO:0000256" key="2">
    <source>
        <dbReference type="ARBA" id="ARBA00006706"/>
    </source>
</evidence>
<accession>A0ABS4NMW2</accession>
<organism evidence="8 9">
    <name type="scientific">Paenibacillus silagei</name>
    <dbReference type="NCBI Taxonomy" id="1670801"/>
    <lineage>
        <taxon>Bacteria</taxon>
        <taxon>Bacillati</taxon>
        <taxon>Bacillota</taxon>
        <taxon>Bacilli</taxon>
        <taxon>Bacillales</taxon>
        <taxon>Paenibacillaceae</taxon>
        <taxon>Paenibacillus</taxon>
    </lineage>
</organism>
<dbReference type="RefSeq" id="WP_209871149.1">
    <property type="nucleotide sequence ID" value="NZ_JAGGLV010000004.1"/>
</dbReference>
<dbReference type="PROSITE" id="PS00444">
    <property type="entry name" value="POLYPRENYL_SYNTHASE_2"/>
    <property type="match status" value="1"/>
</dbReference>
<dbReference type="InterPro" id="IPR033749">
    <property type="entry name" value="Polyprenyl_synt_CS"/>
</dbReference>
<dbReference type="SFLD" id="SFLDS00005">
    <property type="entry name" value="Isoprenoid_Synthase_Type_I"/>
    <property type="match status" value="1"/>
</dbReference>
<keyword evidence="9" id="KW-1185">Reference proteome</keyword>
<evidence type="ECO:0000313" key="9">
    <source>
        <dbReference type="Proteomes" id="UP000773462"/>
    </source>
</evidence>